<evidence type="ECO:0000313" key="1">
    <source>
        <dbReference type="EMBL" id="KCZ70688.1"/>
    </source>
</evidence>
<proteinExistence type="predicted"/>
<keyword evidence="2" id="KW-1185">Reference proteome</keyword>
<reference evidence="1 2" key="1">
    <citation type="journal article" date="2013" name="Nature">
        <title>Anaerobic oxidation of methane coupled to nitrate reduction in a novel archaeal lineage.</title>
        <authorList>
            <person name="Haroon M.F."/>
            <person name="Hu S."/>
            <person name="Shi Y."/>
            <person name="Imelfort M."/>
            <person name="Keller J."/>
            <person name="Hugenholtz P."/>
            <person name="Yuan Z."/>
            <person name="Tyson G.W."/>
        </authorList>
    </citation>
    <scope>NUCLEOTIDE SEQUENCE [LARGE SCALE GENOMIC DNA]</scope>
    <source>
        <strain evidence="1 2">ANME-2d</strain>
    </source>
</reference>
<dbReference type="OrthoDB" id="350853at2157"/>
<accession>A0A062V226</accession>
<dbReference type="AlphaFoldDB" id="A0A062V226"/>
<dbReference type="RefSeq" id="WP_048092495.1">
    <property type="nucleotide sequence ID" value="NZ_JMIY01000007.1"/>
</dbReference>
<dbReference type="Pfam" id="PF04075">
    <property type="entry name" value="F420H2_quin_red"/>
    <property type="match status" value="1"/>
</dbReference>
<dbReference type="SUPFAM" id="SSF50475">
    <property type="entry name" value="FMN-binding split barrel"/>
    <property type="match status" value="1"/>
</dbReference>
<name>A0A062V226_9EURY</name>
<dbReference type="NCBIfam" id="TIGR00026">
    <property type="entry name" value="hi_GC_TIGR00026"/>
    <property type="match status" value="1"/>
</dbReference>
<protein>
    <submittedName>
        <fullName evidence="1">Deazaflavin-dependent nitroreductase family protein</fullName>
    </submittedName>
</protein>
<dbReference type="EMBL" id="JMIY01000007">
    <property type="protein sequence ID" value="KCZ70688.1"/>
    <property type="molecule type" value="Genomic_DNA"/>
</dbReference>
<comment type="caution">
    <text evidence="1">The sequence shown here is derived from an EMBL/GenBank/DDBJ whole genome shotgun (WGS) entry which is preliminary data.</text>
</comment>
<dbReference type="Gene3D" id="2.30.110.10">
    <property type="entry name" value="Electron Transport, Fmn-binding Protein, Chain A"/>
    <property type="match status" value="1"/>
</dbReference>
<evidence type="ECO:0000313" key="2">
    <source>
        <dbReference type="Proteomes" id="UP000027153"/>
    </source>
</evidence>
<organism evidence="1 2">
    <name type="scientific">Candidatus Methanoperedens nitratireducens</name>
    <dbReference type="NCBI Taxonomy" id="1392998"/>
    <lineage>
        <taxon>Archaea</taxon>
        <taxon>Methanobacteriati</taxon>
        <taxon>Methanobacteriota</taxon>
        <taxon>Stenosarchaea group</taxon>
        <taxon>Methanomicrobia</taxon>
        <taxon>Methanosarcinales</taxon>
        <taxon>ANME-2 cluster</taxon>
        <taxon>Candidatus Methanoperedentaceae</taxon>
        <taxon>Candidatus Methanoperedens</taxon>
    </lineage>
</organism>
<dbReference type="GO" id="GO:0016491">
    <property type="term" value="F:oxidoreductase activity"/>
    <property type="evidence" value="ECO:0007669"/>
    <property type="project" value="InterPro"/>
</dbReference>
<sequence length="146" mass="16811">MILTNIFNPFMILLLRSPLHMLASKSTLLITFTGRKSGKSYTTPVNYVPDGDVLYIVSLRSRTWWRNLRGGAHVIVRLRGRSLEAEGDVIEDYESVEKELMKYLQKVPQYGRYFKVRLDPGGHPDPEDVARAAQDRVMIRLLSFQI</sequence>
<dbReference type="InterPro" id="IPR012349">
    <property type="entry name" value="Split_barrel_FMN-bd"/>
</dbReference>
<gene>
    <name evidence="1" type="ORF">ANME2D_02711</name>
</gene>
<dbReference type="InterPro" id="IPR004378">
    <property type="entry name" value="F420H2_quin_Rdtase"/>
</dbReference>
<dbReference type="Proteomes" id="UP000027153">
    <property type="component" value="Unassembled WGS sequence"/>
</dbReference>